<accession>A0A1G9M3H6</accession>
<dbReference type="OrthoDB" id="7346865at2"/>
<name>A0A1G9M3H6_9PROT</name>
<keyword evidence="3" id="KW-1185">Reference proteome</keyword>
<dbReference type="AlphaFoldDB" id="A0A1G9M3H6"/>
<dbReference type="PANTHER" id="PTHR42953:SF2">
    <property type="entry name" value="ADHESION PROTEIN"/>
    <property type="match status" value="1"/>
</dbReference>
<evidence type="ECO:0000313" key="3">
    <source>
        <dbReference type="Proteomes" id="UP000199759"/>
    </source>
</evidence>
<feature type="signal peptide" evidence="1">
    <location>
        <begin position="1"/>
        <end position="24"/>
    </location>
</feature>
<dbReference type="STRING" id="144026.SAMN04488568_101308"/>
<dbReference type="InterPro" id="IPR050492">
    <property type="entry name" value="Bact_metal-bind_prot9"/>
</dbReference>
<dbReference type="GO" id="GO:0046872">
    <property type="term" value="F:metal ion binding"/>
    <property type="evidence" value="ECO:0007669"/>
    <property type="project" value="InterPro"/>
</dbReference>
<dbReference type="Pfam" id="PF01297">
    <property type="entry name" value="ZnuA"/>
    <property type="match status" value="1"/>
</dbReference>
<dbReference type="RefSeq" id="WP_091765691.1">
    <property type="nucleotide sequence ID" value="NZ_FNHG01000001.1"/>
</dbReference>
<feature type="chain" id="PRO_5011695960" evidence="1">
    <location>
        <begin position="25"/>
        <end position="305"/>
    </location>
</feature>
<keyword evidence="1" id="KW-0732">Signal</keyword>
<dbReference type="GO" id="GO:0030001">
    <property type="term" value="P:metal ion transport"/>
    <property type="evidence" value="ECO:0007669"/>
    <property type="project" value="InterPro"/>
</dbReference>
<proteinExistence type="predicted"/>
<gene>
    <name evidence="2" type="ORF">SAMN04488568_101308</name>
</gene>
<sequence length="305" mass="33095">MKNFIPGAAMAVALSLSVSVPAFADLRVFACEPEWGALSEEIGGDHVDIYTATTGGQDPHHIQARPSLISRARRADILICTGATLEIGWLPQVVRQAANRNIAEGQPGYFEATSVVTMLEVPSSVDRSQGDVHAPGNPHIQTNPHNIALVARALGQRFIELDPANASVYQARLADFLQRWDAALLRWEAEAAPLHGLPVVTQHQSWIYLEDWLGLDRVAVLESQPGVPPSSGHLAEVVSTLQDQPARMVIRAAYEDDRPTHFIAERLGIPAVELPFTVGGNDAADDLFGLYDETLRRLLAAAAQE</sequence>
<reference evidence="2 3" key="1">
    <citation type="submission" date="2016-10" db="EMBL/GenBank/DDBJ databases">
        <authorList>
            <person name="de Groot N.N."/>
        </authorList>
    </citation>
    <scope>NUCLEOTIDE SEQUENCE [LARGE SCALE GENOMIC DNA]</scope>
    <source>
        <strain evidence="2 3">DSM 16077</strain>
    </source>
</reference>
<dbReference type="Gene3D" id="3.40.50.1980">
    <property type="entry name" value="Nitrogenase molybdenum iron protein domain"/>
    <property type="match status" value="2"/>
</dbReference>
<dbReference type="InterPro" id="IPR006127">
    <property type="entry name" value="ZnuA-like"/>
</dbReference>
<dbReference type="CDD" id="cd01145">
    <property type="entry name" value="TroA_c"/>
    <property type="match status" value="1"/>
</dbReference>
<organism evidence="2 3">
    <name type="scientific">Maricaulis salignorans</name>
    <dbReference type="NCBI Taxonomy" id="144026"/>
    <lineage>
        <taxon>Bacteria</taxon>
        <taxon>Pseudomonadati</taxon>
        <taxon>Pseudomonadota</taxon>
        <taxon>Alphaproteobacteria</taxon>
        <taxon>Maricaulales</taxon>
        <taxon>Maricaulaceae</taxon>
        <taxon>Maricaulis</taxon>
    </lineage>
</organism>
<dbReference type="SUPFAM" id="SSF53807">
    <property type="entry name" value="Helical backbone' metal receptor"/>
    <property type="match status" value="1"/>
</dbReference>
<dbReference type="PANTHER" id="PTHR42953">
    <property type="entry name" value="HIGH-AFFINITY ZINC UPTAKE SYSTEM PROTEIN ZNUA-RELATED"/>
    <property type="match status" value="1"/>
</dbReference>
<dbReference type="Proteomes" id="UP000199759">
    <property type="component" value="Unassembled WGS sequence"/>
</dbReference>
<evidence type="ECO:0000256" key="1">
    <source>
        <dbReference type="SAM" id="SignalP"/>
    </source>
</evidence>
<protein>
    <submittedName>
        <fullName evidence="2">Zinc/manganese transport system substrate-binding protein</fullName>
    </submittedName>
</protein>
<evidence type="ECO:0000313" key="2">
    <source>
        <dbReference type="EMBL" id="SDL68673.1"/>
    </source>
</evidence>
<dbReference type="EMBL" id="FNHG01000001">
    <property type="protein sequence ID" value="SDL68673.1"/>
    <property type="molecule type" value="Genomic_DNA"/>
</dbReference>